<dbReference type="EMBL" id="JBBGZH010000002">
    <property type="protein sequence ID" value="MEJ5021533.1"/>
    <property type="molecule type" value="Genomic_DNA"/>
</dbReference>
<evidence type="ECO:0000313" key="2">
    <source>
        <dbReference type="Proteomes" id="UP001375812"/>
    </source>
</evidence>
<reference evidence="1 2" key="1">
    <citation type="submission" date="2023-12" db="EMBL/GenBank/DDBJ databases">
        <title>Gut-associated functions are favored during microbiome assembly across C. elegans life.</title>
        <authorList>
            <person name="Zimmermann J."/>
        </authorList>
    </citation>
    <scope>NUCLEOTIDE SEQUENCE [LARGE SCALE GENOMIC DNA]</scope>
    <source>
        <strain evidence="1 2">MYb71</strain>
    </source>
</reference>
<accession>A0ABU8PH10</accession>
<evidence type="ECO:0000313" key="1">
    <source>
        <dbReference type="EMBL" id="MEJ5021533.1"/>
    </source>
</evidence>
<name>A0ABU8PH10_9HYPH</name>
<dbReference type="RefSeq" id="WP_146114469.1">
    <property type="nucleotide sequence ID" value="NZ_JBBGZH010000002.1"/>
</dbReference>
<protein>
    <submittedName>
        <fullName evidence="1">Uncharacterized protein</fullName>
    </submittedName>
</protein>
<comment type="caution">
    <text evidence="1">The sequence shown here is derived from an EMBL/GenBank/DDBJ whole genome shotgun (WGS) entry which is preliminary data.</text>
</comment>
<gene>
    <name evidence="1" type="ORF">WH297_17610</name>
</gene>
<dbReference type="Proteomes" id="UP001375812">
    <property type="component" value="Unassembled WGS sequence"/>
</dbReference>
<proteinExistence type="predicted"/>
<keyword evidence="2" id="KW-1185">Reference proteome</keyword>
<organism evidence="1 2">
    <name type="scientific">Ochrobactrum vermis</name>
    <dbReference type="NCBI Taxonomy" id="1827297"/>
    <lineage>
        <taxon>Bacteria</taxon>
        <taxon>Pseudomonadati</taxon>
        <taxon>Pseudomonadota</taxon>
        <taxon>Alphaproteobacteria</taxon>
        <taxon>Hyphomicrobiales</taxon>
        <taxon>Brucellaceae</taxon>
        <taxon>Brucella/Ochrobactrum group</taxon>
        <taxon>Ochrobactrum</taxon>
    </lineage>
</organism>
<sequence>MNALDNFNDGGRREGSVAKKSALDEGWLISGRTYTAIAFQIAVTGQQLLENRAAPAWRRLANGRSGSLSATCHH</sequence>